<feature type="region of interest" description="C" evidence="8">
    <location>
        <begin position="545"/>
        <end position="630"/>
    </location>
</feature>
<dbReference type="SUPFAM" id="SSF110942">
    <property type="entry name" value="HSP90 C-terminal domain"/>
    <property type="match status" value="1"/>
</dbReference>
<dbReference type="PIRSF" id="PIRSF002583">
    <property type="entry name" value="Hsp90"/>
    <property type="match status" value="1"/>
</dbReference>
<dbReference type="GO" id="GO:0016887">
    <property type="term" value="F:ATP hydrolysis activity"/>
    <property type="evidence" value="ECO:0007669"/>
    <property type="project" value="InterPro"/>
</dbReference>
<dbReference type="EMBL" id="FORX01000029">
    <property type="protein sequence ID" value="SFK50604.1"/>
    <property type="molecule type" value="Genomic_DNA"/>
</dbReference>
<dbReference type="GO" id="GO:0005737">
    <property type="term" value="C:cytoplasm"/>
    <property type="evidence" value="ECO:0007669"/>
    <property type="project" value="UniProtKB-SubCell"/>
</dbReference>
<evidence type="ECO:0000256" key="1">
    <source>
        <dbReference type="ARBA" id="ARBA00004496"/>
    </source>
</evidence>
<name>A0A1I4A2L9_9BACT</name>
<feature type="binding site" evidence="9">
    <location>
        <position position="38"/>
    </location>
    <ligand>
        <name>ATP</name>
        <dbReference type="ChEBI" id="CHEBI:30616"/>
    </ligand>
</feature>
<dbReference type="PRINTS" id="PR00775">
    <property type="entry name" value="HEATSHOCK90"/>
</dbReference>
<evidence type="ECO:0000256" key="6">
    <source>
        <dbReference type="ARBA" id="ARBA00023016"/>
    </source>
</evidence>
<proteinExistence type="inferred from homology"/>
<evidence type="ECO:0000256" key="2">
    <source>
        <dbReference type="ARBA" id="ARBA00008239"/>
    </source>
</evidence>
<feature type="binding site" evidence="9">
    <location>
        <begin position="100"/>
        <end position="101"/>
    </location>
    <ligand>
        <name>ATP</name>
        <dbReference type="ChEBI" id="CHEBI:30616"/>
    </ligand>
</feature>
<keyword evidence="5 8" id="KW-0067">ATP-binding</keyword>
<comment type="similarity">
    <text evidence="2 8">Belongs to the heat shock protein 90 family.</text>
</comment>
<keyword evidence="11" id="KW-1185">Reference proteome</keyword>
<dbReference type="FunFam" id="3.30.565.10:FF:000009">
    <property type="entry name" value="Molecular chaperone HtpG"/>
    <property type="match status" value="1"/>
</dbReference>
<dbReference type="CDD" id="cd16927">
    <property type="entry name" value="HATPase_Hsp90-like"/>
    <property type="match status" value="1"/>
</dbReference>
<accession>A0A1I4A2L9</accession>
<dbReference type="RefSeq" id="WP_092379437.1">
    <property type="nucleotide sequence ID" value="NZ_FORX01000029.1"/>
</dbReference>
<evidence type="ECO:0000256" key="7">
    <source>
        <dbReference type="ARBA" id="ARBA00023186"/>
    </source>
</evidence>
<comment type="subcellular location">
    <subcellularLocation>
        <location evidence="1 8">Cytoplasm</location>
    </subcellularLocation>
</comment>
<feature type="binding site" evidence="9">
    <location>
        <position position="80"/>
    </location>
    <ligand>
        <name>ATP</name>
        <dbReference type="ChEBI" id="CHEBI:30616"/>
    </ligand>
</feature>
<gene>
    <name evidence="8" type="primary">htpG</name>
    <name evidence="10" type="ORF">SAMN04488082_12916</name>
</gene>
<keyword evidence="4 8" id="KW-0547">Nucleotide-binding</keyword>
<dbReference type="SUPFAM" id="SSF55874">
    <property type="entry name" value="ATPase domain of HSP90 chaperone/DNA topoisomerase II/histidine kinase"/>
    <property type="match status" value="1"/>
</dbReference>
<dbReference type="Gene3D" id="3.30.230.80">
    <property type="match status" value="1"/>
</dbReference>
<evidence type="ECO:0000313" key="11">
    <source>
        <dbReference type="Proteomes" id="UP000198635"/>
    </source>
</evidence>
<evidence type="ECO:0000256" key="4">
    <source>
        <dbReference type="ARBA" id="ARBA00022741"/>
    </source>
</evidence>
<dbReference type="GO" id="GO:0051082">
    <property type="term" value="F:unfolded protein binding"/>
    <property type="evidence" value="ECO:0007669"/>
    <property type="project" value="UniProtKB-UniRule"/>
</dbReference>
<feature type="region of interest" description="A; substrate-binding" evidence="8">
    <location>
        <begin position="1"/>
        <end position="324"/>
    </location>
</feature>
<keyword evidence="7 8" id="KW-0143">Chaperone</keyword>
<dbReference type="OrthoDB" id="9802640at2"/>
<dbReference type="InterPro" id="IPR001404">
    <property type="entry name" value="Hsp90_fam"/>
</dbReference>
<dbReference type="PANTHER" id="PTHR11528">
    <property type="entry name" value="HEAT SHOCK PROTEIN 90 FAMILY MEMBER"/>
    <property type="match status" value="1"/>
</dbReference>
<dbReference type="AlphaFoldDB" id="A0A1I4A2L9"/>
<comment type="function">
    <text evidence="8">Molecular chaperone. Has ATPase activity.</text>
</comment>
<dbReference type="SUPFAM" id="SSF54211">
    <property type="entry name" value="Ribosomal protein S5 domain 2-like"/>
    <property type="match status" value="1"/>
</dbReference>
<reference evidence="11" key="1">
    <citation type="submission" date="2016-10" db="EMBL/GenBank/DDBJ databases">
        <authorList>
            <person name="Varghese N."/>
            <person name="Submissions S."/>
        </authorList>
    </citation>
    <scope>NUCLEOTIDE SEQUENCE [LARGE SCALE GENOMIC DNA]</scope>
    <source>
        <strain evidence="11">DSM 5918</strain>
    </source>
</reference>
<dbReference type="NCBIfam" id="NF003555">
    <property type="entry name" value="PRK05218.1"/>
    <property type="match status" value="1"/>
</dbReference>
<comment type="caution">
    <text evidence="8">Lacks conserved residue(s) required for the propagation of feature annotation.</text>
</comment>
<keyword evidence="6 8" id="KW-0346">Stress response</keyword>
<evidence type="ECO:0000256" key="9">
    <source>
        <dbReference type="PIRSR" id="PIRSR002583-1"/>
    </source>
</evidence>
<dbReference type="InterPro" id="IPR036890">
    <property type="entry name" value="HATPase_C_sf"/>
</dbReference>
<evidence type="ECO:0000256" key="3">
    <source>
        <dbReference type="ARBA" id="ARBA00022490"/>
    </source>
</evidence>
<dbReference type="Gene3D" id="3.30.565.10">
    <property type="entry name" value="Histidine kinase-like ATPase, C-terminal domain"/>
    <property type="match status" value="1"/>
</dbReference>
<dbReference type="InterPro" id="IPR037196">
    <property type="entry name" value="HSP90_C"/>
</dbReference>
<dbReference type="InterPro" id="IPR020575">
    <property type="entry name" value="Hsp90_N"/>
</dbReference>
<evidence type="ECO:0000313" key="10">
    <source>
        <dbReference type="EMBL" id="SFK50604.1"/>
    </source>
</evidence>
<sequence length="630" mass="72355">MSQAQQFEFKTEIKQLLDIITHSIYTSREIFLRELVSNASDALDKLRFEQARSAEIANPDLELQISITADEENHTLTIADTGVGMTMDELVRNIGTIAHSGSAEFIRQAMADQANSSNIIGRFGVGFYSVFMVADKVTIRTRSFDPAAKAVEWSSDGLGTYTVAELEEDLPRGTTLTLQLKEDGKEFAEKNRITSIIKKHSNFISFPILVQGEKANTVQALWRENKFSITPEQYTEFYKFLTYDQEEPLDTLHMSVDAPVQFSALAFVPPRSQDTFGFDRENYGLDLYVRRVLIQSKNKDLIPEYLGFMRGVVDTEDLPLNISRETLQENLLIRKIATTLTKQILSHLKKLGQDKDRYVKFWNEHAKRFKLGYADFANQEAFGELLRFNSSRHEDKDGLISLEEYIEAAKEGQKEIYYISGPSREAIEQNPHLEIFRAKGLEVLYLYEPVDEFVMDSLRKFKEFELKATENADITNIEKYADSAEKKDKPEELSKEESQDMDRFLKRVQEILGDRITEARISKRLSQSPSCLVSPDGSTSQMHKIMQLVTKDTSIPKKVFEINQDHKLVRNLLSVFAKDEKDDFVATVIEQLYESALLMDGYLADPHKMVNRLNKLMEDSSAWYKEREEK</sequence>
<feature type="binding site" evidence="9">
    <location>
        <position position="93"/>
    </location>
    <ligand>
        <name>ATP</name>
        <dbReference type="ChEBI" id="CHEBI:30616"/>
    </ligand>
</feature>
<feature type="binding site" evidence="9">
    <location>
        <position position="174"/>
    </location>
    <ligand>
        <name>ATP</name>
        <dbReference type="ChEBI" id="CHEBI:30616"/>
    </ligand>
</feature>
<protein>
    <recommendedName>
        <fullName evidence="8">Chaperone protein HtpG</fullName>
    </recommendedName>
    <alternativeName>
        <fullName evidence="8">Heat shock protein HtpG</fullName>
    </alternativeName>
    <alternativeName>
        <fullName evidence="8">High temperature protein G</fullName>
    </alternativeName>
</protein>
<dbReference type="Gene3D" id="1.20.120.790">
    <property type="entry name" value="Heat shock protein 90, C-terminal domain"/>
    <property type="match status" value="1"/>
</dbReference>
<feature type="binding site" evidence="9">
    <location>
        <position position="85"/>
    </location>
    <ligand>
        <name>ATP</name>
        <dbReference type="ChEBI" id="CHEBI:30616"/>
    </ligand>
</feature>
<dbReference type="Pfam" id="PF00183">
    <property type="entry name" value="HSP90"/>
    <property type="match status" value="1"/>
</dbReference>
<dbReference type="Gene3D" id="3.40.50.11260">
    <property type="match status" value="1"/>
</dbReference>
<comment type="subunit">
    <text evidence="8">Homodimer.</text>
</comment>
<dbReference type="GO" id="GO:0005524">
    <property type="term" value="F:ATP binding"/>
    <property type="evidence" value="ECO:0007669"/>
    <property type="project" value="UniProtKB-UniRule"/>
</dbReference>
<evidence type="ECO:0000256" key="5">
    <source>
        <dbReference type="ARBA" id="ARBA00022840"/>
    </source>
</evidence>
<dbReference type="HAMAP" id="MF_00505">
    <property type="entry name" value="HSP90"/>
    <property type="match status" value="1"/>
</dbReference>
<feature type="binding site" evidence="9">
    <location>
        <position position="34"/>
    </location>
    <ligand>
        <name>ATP</name>
        <dbReference type="ChEBI" id="CHEBI:30616"/>
    </ligand>
</feature>
<dbReference type="InterPro" id="IPR020568">
    <property type="entry name" value="Ribosomal_Su5_D2-typ_SF"/>
</dbReference>
<organism evidence="10 11">
    <name type="scientific">Desulfomicrobium apsheronum</name>
    <dbReference type="NCBI Taxonomy" id="52560"/>
    <lineage>
        <taxon>Bacteria</taxon>
        <taxon>Pseudomonadati</taxon>
        <taxon>Thermodesulfobacteriota</taxon>
        <taxon>Desulfovibrionia</taxon>
        <taxon>Desulfovibrionales</taxon>
        <taxon>Desulfomicrobiaceae</taxon>
        <taxon>Desulfomicrobium</taxon>
    </lineage>
</organism>
<keyword evidence="3 8" id="KW-0963">Cytoplasm</keyword>
<dbReference type="STRING" id="52560.SAMN04488082_12916"/>
<dbReference type="GO" id="GO:0140662">
    <property type="term" value="F:ATP-dependent protein folding chaperone"/>
    <property type="evidence" value="ECO:0007669"/>
    <property type="project" value="InterPro"/>
</dbReference>
<feature type="binding site" evidence="9">
    <location>
        <position position="324"/>
    </location>
    <ligand>
        <name>ATP</name>
        <dbReference type="ChEBI" id="CHEBI:30616"/>
    </ligand>
</feature>
<dbReference type="Proteomes" id="UP000198635">
    <property type="component" value="Unassembled WGS sequence"/>
</dbReference>
<evidence type="ECO:0000256" key="8">
    <source>
        <dbReference type="HAMAP-Rule" id="MF_00505"/>
    </source>
</evidence>
<dbReference type="Pfam" id="PF13589">
    <property type="entry name" value="HATPase_c_3"/>
    <property type="match status" value="1"/>
</dbReference>